<evidence type="ECO:0000313" key="1">
    <source>
        <dbReference type="EMBL" id="MCI75724.1"/>
    </source>
</evidence>
<evidence type="ECO:0000313" key="2">
    <source>
        <dbReference type="Proteomes" id="UP000265520"/>
    </source>
</evidence>
<name>A0A392USZ1_9FABA</name>
<accession>A0A392USZ1</accession>
<keyword evidence="2" id="KW-1185">Reference proteome</keyword>
<dbReference type="EMBL" id="LXQA010889546">
    <property type="protein sequence ID" value="MCI75724.1"/>
    <property type="molecule type" value="Genomic_DNA"/>
</dbReference>
<comment type="caution">
    <text evidence="1">The sequence shown here is derived from an EMBL/GenBank/DDBJ whole genome shotgun (WGS) entry which is preliminary data.</text>
</comment>
<organism evidence="1 2">
    <name type="scientific">Trifolium medium</name>
    <dbReference type="NCBI Taxonomy" id="97028"/>
    <lineage>
        <taxon>Eukaryota</taxon>
        <taxon>Viridiplantae</taxon>
        <taxon>Streptophyta</taxon>
        <taxon>Embryophyta</taxon>
        <taxon>Tracheophyta</taxon>
        <taxon>Spermatophyta</taxon>
        <taxon>Magnoliopsida</taxon>
        <taxon>eudicotyledons</taxon>
        <taxon>Gunneridae</taxon>
        <taxon>Pentapetalae</taxon>
        <taxon>rosids</taxon>
        <taxon>fabids</taxon>
        <taxon>Fabales</taxon>
        <taxon>Fabaceae</taxon>
        <taxon>Papilionoideae</taxon>
        <taxon>50 kb inversion clade</taxon>
        <taxon>NPAAA clade</taxon>
        <taxon>Hologalegina</taxon>
        <taxon>IRL clade</taxon>
        <taxon>Trifolieae</taxon>
        <taxon>Trifolium</taxon>
    </lineage>
</organism>
<reference evidence="1 2" key="1">
    <citation type="journal article" date="2018" name="Front. Plant Sci.">
        <title>Red Clover (Trifolium pratense) and Zigzag Clover (T. medium) - A Picture of Genomic Similarities and Differences.</title>
        <authorList>
            <person name="Dluhosova J."/>
            <person name="Istvanek J."/>
            <person name="Nedelnik J."/>
            <person name="Repkova J."/>
        </authorList>
    </citation>
    <scope>NUCLEOTIDE SEQUENCE [LARGE SCALE GENOMIC DNA]</scope>
    <source>
        <strain evidence="2">cv. 10/8</strain>
        <tissue evidence="1">Leaf</tissue>
    </source>
</reference>
<dbReference type="AlphaFoldDB" id="A0A392USZ1"/>
<dbReference type="Proteomes" id="UP000265520">
    <property type="component" value="Unassembled WGS sequence"/>
</dbReference>
<protein>
    <submittedName>
        <fullName evidence="1">Uncharacterized protein</fullName>
    </submittedName>
</protein>
<sequence>ASAVEEEKPATGGQEPKQIATSIWRPEHFYIPEDIFAEFSALSRWENFPQVMVISGGGFNKITIGSVKRKFDELIGE</sequence>
<proteinExistence type="predicted"/>
<feature type="non-terminal residue" evidence="1">
    <location>
        <position position="77"/>
    </location>
</feature>
<feature type="non-terminal residue" evidence="1">
    <location>
        <position position="1"/>
    </location>
</feature>